<protein>
    <recommendedName>
        <fullName evidence="1">DUF4440 domain-containing protein</fullName>
    </recommendedName>
</protein>
<dbReference type="EMBL" id="BORB01000014">
    <property type="protein sequence ID" value="GIN57676.1"/>
    <property type="molecule type" value="Genomic_DNA"/>
</dbReference>
<proteinExistence type="predicted"/>
<organism evidence="2 3">
    <name type="scientific">Lederbergia ruris</name>
    <dbReference type="NCBI Taxonomy" id="217495"/>
    <lineage>
        <taxon>Bacteria</taxon>
        <taxon>Bacillati</taxon>
        <taxon>Bacillota</taxon>
        <taxon>Bacilli</taxon>
        <taxon>Bacillales</taxon>
        <taxon>Bacillaceae</taxon>
        <taxon>Lederbergia</taxon>
    </lineage>
</organism>
<dbReference type="Pfam" id="PF14534">
    <property type="entry name" value="DUF4440"/>
    <property type="match status" value="1"/>
</dbReference>
<keyword evidence="3" id="KW-1185">Reference proteome</keyword>
<reference evidence="2 3" key="1">
    <citation type="submission" date="2021-03" db="EMBL/GenBank/DDBJ databases">
        <title>Antimicrobial resistance genes in bacteria isolated from Japanese honey, and their potential for conferring macrolide and lincosamide resistance in the American foulbrood pathogen Paenibacillus larvae.</title>
        <authorList>
            <person name="Okamoto M."/>
            <person name="Kumagai M."/>
            <person name="Kanamori H."/>
            <person name="Takamatsu D."/>
        </authorList>
    </citation>
    <scope>NUCLEOTIDE SEQUENCE [LARGE SCALE GENOMIC DNA]</scope>
    <source>
        <strain evidence="2 3">J8TS2</strain>
    </source>
</reference>
<dbReference type="Gene3D" id="3.10.450.50">
    <property type="match status" value="1"/>
</dbReference>
<gene>
    <name evidence="2" type="ORF">J8TS2_19950</name>
</gene>
<dbReference type="InterPro" id="IPR027843">
    <property type="entry name" value="DUF4440"/>
</dbReference>
<name>A0ABQ4KJN1_9BACI</name>
<dbReference type="RefSeq" id="WP_212966230.1">
    <property type="nucleotide sequence ID" value="NZ_BORB01000014.1"/>
</dbReference>
<dbReference type="Proteomes" id="UP000679950">
    <property type="component" value="Unassembled WGS sequence"/>
</dbReference>
<dbReference type="SUPFAM" id="SSF54427">
    <property type="entry name" value="NTF2-like"/>
    <property type="match status" value="1"/>
</dbReference>
<accession>A0ABQ4KJN1</accession>
<comment type="caution">
    <text evidence="2">The sequence shown here is derived from an EMBL/GenBank/DDBJ whole genome shotgun (WGS) entry which is preliminary data.</text>
</comment>
<feature type="domain" description="DUF4440" evidence="1">
    <location>
        <begin position="12"/>
        <end position="108"/>
    </location>
</feature>
<evidence type="ECO:0000313" key="2">
    <source>
        <dbReference type="EMBL" id="GIN57676.1"/>
    </source>
</evidence>
<evidence type="ECO:0000259" key="1">
    <source>
        <dbReference type="Pfam" id="PF14534"/>
    </source>
</evidence>
<dbReference type="InterPro" id="IPR032710">
    <property type="entry name" value="NTF2-like_dom_sf"/>
</dbReference>
<evidence type="ECO:0000313" key="3">
    <source>
        <dbReference type="Proteomes" id="UP000679950"/>
    </source>
</evidence>
<sequence>MEDLLLLEHILNLEKRLMNYDYKELHELLADDFLEFGSSGNSYDKKAQLDAAKTINMNKPIQFTVTDFKIKLLALDVILATYRTLRHNDSKYALRSSIWKKNNSKWQMIFHQIAAIYSRIREKYSRIIQNTLV</sequence>